<evidence type="ECO:0000313" key="14">
    <source>
        <dbReference type="Proteomes" id="UP000440367"/>
    </source>
</evidence>
<dbReference type="AlphaFoldDB" id="A0A6A3LE98"/>
<name>A0A6A3LE98_9STRA</name>
<evidence type="ECO:0000313" key="4">
    <source>
        <dbReference type="EMBL" id="KAE9120836.1"/>
    </source>
</evidence>
<protein>
    <submittedName>
        <fullName evidence="2">Uncharacterized protein</fullName>
    </submittedName>
</protein>
<dbReference type="Proteomes" id="UP000441208">
    <property type="component" value="Unassembled WGS sequence"/>
</dbReference>
<dbReference type="EMBL" id="QXGB01002783">
    <property type="protein sequence ID" value="KAE9175037.1"/>
    <property type="molecule type" value="Genomic_DNA"/>
</dbReference>
<proteinExistence type="predicted"/>
<dbReference type="Proteomes" id="UP000460718">
    <property type="component" value="Unassembled WGS sequence"/>
</dbReference>
<dbReference type="Proteomes" id="UP000476176">
    <property type="component" value="Unassembled WGS sequence"/>
</dbReference>
<evidence type="ECO:0000313" key="5">
    <source>
        <dbReference type="EMBL" id="KAE9148712.1"/>
    </source>
</evidence>
<dbReference type="Proteomes" id="UP000488956">
    <property type="component" value="Unassembled WGS sequence"/>
</dbReference>
<evidence type="ECO:0000313" key="7">
    <source>
        <dbReference type="EMBL" id="KAE9182532.1"/>
    </source>
</evidence>
<evidence type="ECO:0000313" key="10">
    <source>
        <dbReference type="EMBL" id="KAE9334671.1"/>
    </source>
</evidence>
<evidence type="ECO:0000313" key="18">
    <source>
        <dbReference type="Proteomes" id="UP000476176"/>
    </source>
</evidence>
<evidence type="ECO:0000313" key="20">
    <source>
        <dbReference type="Proteomes" id="UP000488956"/>
    </source>
</evidence>
<evidence type="ECO:0000313" key="16">
    <source>
        <dbReference type="Proteomes" id="UP000441208"/>
    </source>
</evidence>
<reference evidence="17 18" key="1">
    <citation type="submission" date="2018-09" db="EMBL/GenBank/DDBJ databases">
        <title>Genomic investigation of the strawberry pathogen Phytophthora fragariae indicates pathogenicity is determined by transcriptional variation in three key races.</title>
        <authorList>
            <person name="Adams T.M."/>
            <person name="Armitage A.D."/>
            <person name="Sobczyk M.K."/>
            <person name="Bates H.J."/>
            <person name="Dunwell J.M."/>
            <person name="Nellist C.F."/>
            <person name="Harrison R.J."/>
        </authorList>
    </citation>
    <scope>NUCLEOTIDE SEQUENCE [LARGE SCALE GENOMIC DNA]</scope>
    <source>
        <strain evidence="9 13">A4</strain>
        <strain evidence="8 14">BC-1</strain>
        <strain evidence="7 18">BC-23</strain>
        <strain evidence="6 12">NOV-27</strain>
        <strain evidence="5 15">NOV-5</strain>
        <strain evidence="3 16">NOV-71</strain>
        <strain evidence="10 19">NOV-77</strain>
        <strain evidence="1 11">NOV-9</strain>
        <strain evidence="4 20">ONT-3</strain>
        <strain evidence="2 17">SCRP245</strain>
    </source>
</reference>
<dbReference type="EMBL" id="QXGA01000277">
    <property type="protein sequence ID" value="KAE9148712.1"/>
    <property type="molecule type" value="Genomic_DNA"/>
</dbReference>
<dbReference type="EMBL" id="QXGC01002722">
    <property type="protein sequence ID" value="KAE9182532.1"/>
    <property type="molecule type" value="Genomic_DNA"/>
</dbReference>
<evidence type="ECO:0000313" key="8">
    <source>
        <dbReference type="EMBL" id="KAE9236601.1"/>
    </source>
</evidence>
<accession>A0A6A3LE98</accession>
<sequence>MLIDFKNFHKFRSDAEVLPPTCWKILMKWKMRKRARKAMIFI</sequence>
<dbReference type="Proteomes" id="UP000486351">
    <property type="component" value="Unassembled WGS sequence"/>
</dbReference>
<keyword evidence="12" id="KW-1185">Reference proteome</keyword>
<dbReference type="EMBL" id="QXFX01000311">
    <property type="protein sequence ID" value="KAE9120836.1"/>
    <property type="molecule type" value="Genomic_DNA"/>
</dbReference>
<organism evidence="2 17">
    <name type="scientific">Phytophthora fragariae</name>
    <dbReference type="NCBI Taxonomy" id="53985"/>
    <lineage>
        <taxon>Eukaryota</taxon>
        <taxon>Sar</taxon>
        <taxon>Stramenopiles</taxon>
        <taxon>Oomycota</taxon>
        <taxon>Peronosporomycetes</taxon>
        <taxon>Peronosporales</taxon>
        <taxon>Peronosporaceae</taxon>
        <taxon>Phytophthora</taxon>
    </lineage>
</organism>
<evidence type="ECO:0000313" key="3">
    <source>
        <dbReference type="EMBL" id="KAE9112052.1"/>
    </source>
</evidence>
<evidence type="ECO:0000313" key="13">
    <source>
        <dbReference type="Proteomes" id="UP000437068"/>
    </source>
</evidence>
<dbReference type="Proteomes" id="UP000433483">
    <property type="component" value="Unassembled WGS sequence"/>
</dbReference>
<dbReference type="EMBL" id="QXGE01000682">
    <property type="protein sequence ID" value="KAE9305989.1"/>
    <property type="molecule type" value="Genomic_DNA"/>
</dbReference>
<gene>
    <name evidence="9" type="ORF">PF001_g12353</name>
    <name evidence="8" type="ORF">PF002_g11177</name>
    <name evidence="7" type="ORF">PF004_g24218</name>
    <name evidence="6" type="ORF">PF005_g25580</name>
    <name evidence="5" type="ORF">PF006_g6724</name>
    <name evidence="3" type="ORF">PF007_g11230</name>
    <name evidence="10" type="ORF">PF008_g13855</name>
    <name evidence="1" type="ORF">PF009_g9710</name>
    <name evidence="4" type="ORF">PF010_g7330</name>
    <name evidence="2" type="ORF">PF011_g6559</name>
</gene>
<evidence type="ECO:0000313" key="1">
    <source>
        <dbReference type="EMBL" id="KAE8940480.1"/>
    </source>
</evidence>
<dbReference type="EMBL" id="QXGF01000423">
    <property type="protein sequence ID" value="KAE8940480.1"/>
    <property type="molecule type" value="Genomic_DNA"/>
</dbReference>
<dbReference type="EMBL" id="QXFZ01000557">
    <property type="protein sequence ID" value="KAE9112052.1"/>
    <property type="molecule type" value="Genomic_DNA"/>
</dbReference>
<dbReference type="Proteomes" id="UP000440732">
    <property type="component" value="Unassembled WGS sequence"/>
</dbReference>
<evidence type="ECO:0000313" key="2">
    <source>
        <dbReference type="EMBL" id="KAE9017731.1"/>
    </source>
</evidence>
<evidence type="ECO:0000313" key="6">
    <source>
        <dbReference type="EMBL" id="KAE9175037.1"/>
    </source>
</evidence>
<evidence type="ECO:0000313" key="19">
    <source>
        <dbReference type="Proteomes" id="UP000486351"/>
    </source>
</evidence>
<evidence type="ECO:0000313" key="17">
    <source>
        <dbReference type="Proteomes" id="UP000460718"/>
    </source>
</evidence>
<comment type="caution">
    <text evidence="2">The sequence shown here is derived from an EMBL/GenBank/DDBJ whole genome shotgun (WGS) entry which is preliminary data.</text>
</comment>
<evidence type="ECO:0000313" key="12">
    <source>
        <dbReference type="Proteomes" id="UP000433483"/>
    </source>
</evidence>
<dbReference type="Proteomes" id="UP000429523">
    <property type="component" value="Unassembled WGS sequence"/>
</dbReference>
<evidence type="ECO:0000313" key="15">
    <source>
        <dbReference type="Proteomes" id="UP000440732"/>
    </source>
</evidence>
<dbReference type="EMBL" id="QXGD01000506">
    <property type="protein sequence ID" value="KAE9236601.1"/>
    <property type="molecule type" value="Genomic_DNA"/>
</dbReference>
<dbReference type="EMBL" id="QXFW01000279">
    <property type="protein sequence ID" value="KAE9017731.1"/>
    <property type="molecule type" value="Genomic_DNA"/>
</dbReference>
<evidence type="ECO:0000313" key="11">
    <source>
        <dbReference type="Proteomes" id="UP000429523"/>
    </source>
</evidence>
<dbReference type="Proteomes" id="UP000440367">
    <property type="component" value="Unassembled WGS sequence"/>
</dbReference>
<dbReference type="Proteomes" id="UP000437068">
    <property type="component" value="Unassembled WGS sequence"/>
</dbReference>
<dbReference type="EMBL" id="QXFY01000836">
    <property type="protein sequence ID" value="KAE9334671.1"/>
    <property type="molecule type" value="Genomic_DNA"/>
</dbReference>
<evidence type="ECO:0000313" key="9">
    <source>
        <dbReference type="EMBL" id="KAE9305989.1"/>
    </source>
</evidence>